<keyword evidence="5" id="KW-1185">Reference proteome</keyword>
<dbReference type="STRING" id="55188.A0A2H5QX59"/>
<name>A0A2H5QX59_CITUN</name>
<gene>
    <name evidence="4" type="ORF">CUMW_270140</name>
</gene>
<evidence type="ECO:0000259" key="3">
    <source>
        <dbReference type="Pfam" id="PF03171"/>
    </source>
</evidence>
<comment type="caution">
    <text evidence="4">The sequence shown here is derived from an EMBL/GenBank/DDBJ whole genome shotgun (WGS) entry which is preliminary data.</text>
</comment>
<feature type="domain" description="Isopenicillin N synthase-like Fe(2+) 2OG dioxygenase" evidence="3">
    <location>
        <begin position="75"/>
        <end position="141"/>
    </location>
</feature>
<dbReference type="AlphaFoldDB" id="A0A2H5QX59"/>
<organism evidence="4 5">
    <name type="scientific">Citrus unshiu</name>
    <name type="common">Satsuma mandarin</name>
    <name type="synonym">Citrus nobilis var. unshiu</name>
    <dbReference type="NCBI Taxonomy" id="55188"/>
    <lineage>
        <taxon>Eukaryota</taxon>
        <taxon>Viridiplantae</taxon>
        <taxon>Streptophyta</taxon>
        <taxon>Embryophyta</taxon>
        <taxon>Tracheophyta</taxon>
        <taxon>Spermatophyta</taxon>
        <taxon>Magnoliopsida</taxon>
        <taxon>eudicotyledons</taxon>
        <taxon>Gunneridae</taxon>
        <taxon>Pentapetalae</taxon>
        <taxon>rosids</taxon>
        <taxon>malvids</taxon>
        <taxon>Sapindales</taxon>
        <taxon>Rutaceae</taxon>
        <taxon>Aurantioideae</taxon>
        <taxon>Citrus</taxon>
    </lineage>
</organism>
<dbReference type="InterPro" id="IPR044861">
    <property type="entry name" value="IPNS-like_FE2OG_OXY"/>
</dbReference>
<dbReference type="Gene3D" id="2.60.120.330">
    <property type="entry name" value="B-lactam Antibiotic, Isopenicillin N Synthase, Chain"/>
    <property type="match status" value="1"/>
</dbReference>
<keyword evidence="2" id="KW-0408">Iron</keyword>
<dbReference type="SUPFAM" id="SSF51197">
    <property type="entry name" value="Clavaminate synthase-like"/>
    <property type="match status" value="1"/>
</dbReference>
<reference evidence="4 5" key="1">
    <citation type="journal article" date="2017" name="Front. Genet.">
        <title>Draft sequencing of the heterozygous diploid genome of Satsuma (Citrus unshiu Marc.) using a hybrid assembly approach.</title>
        <authorList>
            <person name="Shimizu T."/>
            <person name="Tanizawa Y."/>
            <person name="Mochizuki T."/>
            <person name="Nagasaki H."/>
            <person name="Yoshioka T."/>
            <person name="Toyoda A."/>
            <person name="Fujiyama A."/>
            <person name="Kaminuma E."/>
            <person name="Nakamura Y."/>
        </authorList>
    </citation>
    <scope>NUCLEOTIDE SEQUENCE [LARGE SCALE GENOMIC DNA]</scope>
    <source>
        <strain evidence="5">cv. Miyagawa wase</strain>
    </source>
</reference>
<proteinExistence type="predicted"/>
<evidence type="ECO:0000313" key="4">
    <source>
        <dbReference type="EMBL" id="GAY69204.1"/>
    </source>
</evidence>
<accession>A0A2H5QX59</accession>
<evidence type="ECO:0000256" key="1">
    <source>
        <dbReference type="ARBA" id="ARBA00022723"/>
    </source>
</evidence>
<evidence type="ECO:0000256" key="2">
    <source>
        <dbReference type="ARBA" id="ARBA00023004"/>
    </source>
</evidence>
<dbReference type="GO" id="GO:0046872">
    <property type="term" value="F:metal ion binding"/>
    <property type="evidence" value="ECO:0007669"/>
    <property type="project" value="UniProtKB-KW"/>
</dbReference>
<keyword evidence="1" id="KW-0479">Metal-binding</keyword>
<dbReference type="InterPro" id="IPR050295">
    <property type="entry name" value="Plant_2OG-oxidoreductases"/>
</dbReference>
<dbReference type="Proteomes" id="UP000236630">
    <property type="component" value="Unassembled WGS sequence"/>
</dbReference>
<dbReference type="InterPro" id="IPR027443">
    <property type="entry name" value="IPNS-like_sf"/>
</dbReference>
<sequence>MVWCHSADGCFKAIMQLVHQFMRPDGHRLSVNGDLFDRSFDIAAATTKLLLSDLASTVKSVLSNYIRPISDRPNLTEDDVPGLQVLRNGKWLPVSPIPNTFIVNISDQMQVLSNDLYKSVLHWALVNCDKEGISIPTFYCPSPDAVIAPAKDLIDERHLAFYTNFTYAEYYQKFWNRGLAAEGCLDLFKASTA</sequence>
<evidence type="ECO:0000313" key="5">
    <source>
        <dbReference type="Proteomes" id="UP000236630"/>
    </source>
</evidence>
<dbReference type="PANTHER" id="PTHR47991">
    <property type="entry name" value="OXOGLUTARATE/IRON-DEPENDENT DIOXYGENASE"/>
    <property type="match status" value="1"/>
</dbReference>
<protein>
    <recommendedName>
        <fullName evidence="3">Isopenicillin N synthase-like Fe(2+) 2OG dioxygenase domain-containing protein</fullName>
    </recommendedName>
</protein>
<dbReference type="EMBL" id="BDQV01001129">
    <property type="protein sequence ID" value="GAY69204.1"/>
    <property type="molecule type" value="Genomic_DNA"/>
</dbReference>
<dbReference type="Pfam" id="PF03171">
    <property type="entry name" value="2OG-FeII_Oxy"/>
    <property type="match status" value="1"/>
</dbReference>